<accession>A0A8T8SEJ3</accession>
<sequence>TPQAEAVAAIIMGIERERDEERSKRQGLNRLITELQAKIADRDAEINAWRLKAEATAVESGLVTRLEEDLAAALAKVNKIQSANIKITDKLKAIHDRDATTAKNIKNIADKTAKDLKAAVEKLEPLSRS</sequence>
<protein>
    <submittedName>
        <fullName evidence="1">Uncharacterized protein</fullName>
    </submittedName>
</protein>
<dbReference type="Proteomes" id="UP000077521">
    <property type="component" value="Unassembled WGS sequence"/>
</dbReference>
<comment type="caution">
    <text evidence="1">The sequence shown here is derived from an EMBL/GenBank/DDBJ whole genome shotgun (WGS) entry which is preliminary data.</text>
</comment>
<name>A0A8T8SEJ3_9BASI</name>
<evidence type="ECO:0000313" key="1">
    <source>
        <dbReference type="EMBL" id="KAE8238512.1"/>
    </source>
</evidence>
<reference evidence="1" key="1">
    <citation type="submission" date="2016-04" db="EMBL/GenBank/DDBJ databases">
        <authorList>
            <person name="Nguyen H.D."/>
            <person name="Samba Siva P."/>
            <person name="Cullis J."/>
            <person name="Levesque C.A."/>
            <person name="Hambleton S."/>
        </authorList>
    </citation>
    <scope>NUCLEOTIDE SEQUENCE</scope>
    <source>
        <strain evidence="1">DAOMC 236416</strain>
    </source>
</reference>
<feature type="non-terminal residue" evidence="1">
    <location>
        <position position="1"/>
    </location>
</feature>
<keyword evidence="2" id="KW-1185">Reference proteome</keyword>
<dbReference type="AlphaFoldDB" id="A0A8T8SEJ3"/>
<reference evidence="1" key="2">
    <citation type="journal article" date="2019" name="IMA Fungus">
        <title>Genome sequencing and comparison of five Tilletia species to identify candidate genes for the detection of regulated species infecting wheat.</title>
        <authorList>
            <person name="Nguyen H.D.T."/>
            <person name="Sultana T."/>
            <person name="Kesanakurti P."/>
            <person name="Hambleton S."/>
        </authorList>
    </citation>
    <scope>NUCLEOTIDE SEQUENCE</scope>
    <source>
        <strain evidence="1">DAOMC 236416</strain>
    </source>
</reference>
<gene>
    <name evidence="1" type="ORF">A4X13_0g8480</name>
</gene>
<proteinExistence type="predicted"/>
<evidence type="ECO:0000313" key="2">
    <source>
        <dbReference type="Proteomes" id="UP000077521"/>
    </source>
</evidence>
<dbReference type="EMBL" id="LWDF02001503">
    <property type="protein sequence ID" value="KAE8238512.1"/>
    <property type="molecule type" value="Genomic_DNA"/>
</dbReference>
<organism evidence="1 2">
    <name type="scientific">Tilletia indica</name>
    <dbReference type="NCBI Taxonomy" id="43049"/>
    <lineage>
        <taxon>Eukaryota</taxon>
        <taxon>Fungi</taxon>
        <taxon>Dikarya</taxon>
        <taxon>Basidiomycota</taxon>
        <taxon>Ustilaginomycotina</taxon>
        <taxon>Exobasidiomycetes</taxon>
        <taxon>Tilletiales</taxon>
        <taxon>Tilletiaceae</taxon>
        <taxon>Tilletia</taxon>
    </lineage>
</organism>